<gene>
    <name evidence="6" type="ORF">ACJRO7_014806</name>
</gene>
<dbReference type="Pfam" id="PF04434">
    <property type="entry name" value="SWIM"/>
    <property type="match status" value="1"/>
</dbReference>
<dbReference type="PANTHER" id="PTHR31973">
    <property type="entry name" value="POLYPROTEIN, PUTATIVE-RELATED"/>
    <property type="match status" value="1"/>
</dbReference>
<feature type="domain" description="SWIM-type" evidence="5">
    <location>
        <begin position="319"/>
        <end position="351"/>
    </location>
</feature>
<dbReference type="InterPro" id="IPR018289">
    <property type="entry name" value="MULE_transposase_dom"/>
</dbReference>
<evidence type="ECO:0000256" key="4">
    <source>
        <dbReference type="PROSITE-ProRule" id="PRU00325"/>
    </source>
</evidence>
<dbReference type="InterPro" id="IPR007527">
    <property type="entry name" value="Znf_SWIM"/>
</dbReference>
<keyword evidence="1" id="KW-0479">Metal-binding</keyword>
<dbReference type="GO" id="GO:0008270">
    <property type="term" value="F:zinc ion binding"/>
    <property type="evidence" value="ECO:0007669"/>
    <property type="project" value="UniProtKB-KW"/>
</dbReference>
<name>A0ABD3L1F3_EUCGL</name>
<dbReference type="InterPro" id="IPR006564">
    <property type="entry name" value="Znf_PMZ"/>
</dbReference>
<dbReference type="AlphaFoldDB" id="A0ABD3L1F3"/>
<dbReference type="PANTHER" id="PTHR31973:SF189">
    <property type="entry name" value="TRANSPOSASE, MUDR, PLANT, MULE TRANSPOSASE DOMAIN PROTEIN-RELATED"/>
    <property type="match status" value="1"/>
</dbReference>
<evidence type="ECO:0000256" key="3">
    <source>
        <dbReference type="ARBA" id="ARBA00022833"/>
    </source>
</evidence>
<dbReference type="PROSITE" id="PS50966">
    <property type="entry name" value="ZF_SWIM"/>
    <property type="match status" value="1"/>
</dbReference>
<sequence>MRVMKILMGGYKEEYAQVWDYAGECMFQNPSSRVYVEVVERPLPDLGPRFDRFYVCFDACKRGFLAGCRRVIGLDGCFLKGLCKGELLAAVGRDANNQMFPIAWAVVKIENKDIWSWFLKNLMADLEITDGGGWAFMSDQQKGLIPALAELMPHAEHRMCARHIYANWSRNFKGERLQKQFWQIAKSTNMADFRLAKQGLLQLTKDGFDALFHTEAKHWCRAFFSEDFKCDIIDDNLSEAFNGRILEARCKPIISMLDDIRVMVMTRLHRQRDEATKWSRDCGPRIVKRLDANIAASRFCHPVWNGDNRYEIIQNQDKYVVNLDRRKCSCRAWQLNGIPCVHAICAIQMKQENPDDYLHDWYKKSSYLASYQFMMQPIRSSKFWEPTNHESPLPLPLKKQIGRPKKRRRMQ</sequence>
<evidence type="ECO:0000313" key="7">
    <source>
        <dbReference type="Proteomes" id="UP001634007"/>
    </source>
</evidence>
<dbReference type="SMART" id="SM00575">
    <property type="entry name" value="ZnF_PMZ"/>
    <property type="match status" value="1"/>
</dbReference>
<evidence type="ECO:0000313" key="6">
    <source>
        <dbReference type="EMBL" id="KAL3745745.1"/>
    </source>
</evidence>
<accession>A0ABD3L1F3</accession>
<keyword evidence="3" id="KW-0862">Zinc</keyword>
<dbReference type="EMBL" id="JBJKBG010000003">
    <property type="protein sequence ID" value="KAL3745745.1"/>
    <property type="molecule type" value="Genomic_DNA"/>
</dbReference>
<dbReference type="Pfam" id="PF10551">
    <property type="entry name" value="MULE"/>
    <property type="match status" value="1"/>
</dbReference>
<organism evidence="6 7">
    <name type="scientific">Eucalyptus globulus</name>
    <name type="common">Tasmanian blue gum</name>
    <dbReference type="NCBI Taxonomy" id="34317"/>
    <lineage>
        <taxon>Eukaryota</taxon>
        <taxon>Viridiplantae</taxon>
        <taxon>Streptophyta</taxon>
        <taxon>Embryophyta</taxon>
        <taxon>Tracheophyta</taxon>
        <taxon>Spermatophyta</taxon>
        <taxon>Magnoliopsida</taxon>
        <taxon>eudicotyledons</taxon>
        <taxon>Gunneridae</taxon>
        <taxon>Pentapetalae</taxon>
        <taxon>rosids</taxon>
        <taxon>malvids</taxon>
        <taxon>Myrtales</taxon>
        <taxon>Myrtaceae</taxon>
        <taxon>Myrtoideae</taxon>
        <taxon>Eucalypteae</taxon>
        <taxon>Eucalyptus</taxon>
    </lineage>
</organism>
<protein>
    <recommendedName>
        <fullName evidence="5">SWIM-type domain-containing protein</fullName>
    </recommendedName>
</protein>
<evidence type="ECO:0000256" key="2">
    <source>
        <dbReference type="ARBA" id="ARBA00022771"/>
    </source>
</evidence>
<keyword evidence="2 4" id="KW-0863">Zinc-finger</keyword>
<keyword evidence="7" id="KW-1185">Reference proteome</keyword>
<proteinExistence type="predicted"/>
<evidence type="ECO:0000259" key="5">
    <source>
        <dbReference type="PROSITE" id="PS50966"/>
    </source>
</evidence>
<dbReference type="Proteomes" id="UP001634007">
    <property type="component" value="Unassembled WGS sequence"/>
</dbReference>
<reference evidence="6 7" key="1">
    <citation type="submission" date="2024-11" db="EMBL/GenBank/DDBJ databases">
        <title>Chromosome-level genome assembly of Eucalyptus globulus Labill. provides insights into its genome evolution.</title>
        <authorList>
            <person name="Li X."/>
        </authorList>
    </citation>
    <scope>NUCLEOTIDE SEQUENCE [LARGE SCALE GENOMIC DNA]</scope>
    <source>
        <strain evidence="6">CL2024</strain>
        <tissue evidence="6">Fresh tender leaves</tissue>
    </source>
</reference>
<comment type="caution">
    <text evidence="6">The sequence shown here is derived from an EMBL/GenBank/DDBJ whole genome shotgun (WGS) entry which is preliminary data.</text>
</comment>
<evidence type="ECO:0000256" key="1">
    <source>
        <dbReference type="ARBA" id="ARBA00022723"/>
    </source>
</evidence>